<comment type="caution">
    <text evidence="1">The sequence shown here is derived from an EMBL/GenBank/DDBJ whole genome shotgun (WGS) entry which is preliminary data.</text>
</comment>
<keyword evidence="2" id="KW-1185">Reference proteome</keyword>
<gene>
    <name evidence="1" type="ORF">F3N42_09815</name>
</gene>
<sequence>MSMVFPDCGVTGEGGSVAYTGAPELGYEGVLSRAQRLSRVVGCDFTPSADAGLSGSYFAPERNGEGVIVEWLDNGMVTAIFFTFDTEGDQFWVTGTGAPNGRSVTMDVVYPGTSTRWGRGFDAGEIELPVWGTFTLSWSDCNNLSFSYDSSVPGYGSGSHQYTRISTLQGTSCPGF</sequence>
<evidence type="ECO:0000313" key="1">
    <source>
        <dbReference type="EMBL" id="KAA9131602.1"/>
    </source>
</evidence>
<name>A0A5N0T9H8_9GAMM</name>
<evidence type="ECO:0000313" key="2">
    <source>
        <dbReference type="Proteomes" id="UP000325372"/>
    </source>
</evidence>
<proteinExistence type="predicted"/>
<dbReference type="EMBL" id="VYXP01000005">
    <property type="protein sequence ID" value="KAA9131602.1"/>
    <property type="molecule type" value="Genomic_DNA"/>
</dbReference>
<dbReference type="RefSeq" id="WP_191621343.1">
    <property type="nucleotide sequence ID" value="NZ_VYXP01000005.1"/>
</dbReference>
<dbReference type="Proteomes" id="UP000325372">
    <property type="component" value="Unassembled WGS sequence"/>
</dbReference>
<accession>A0A5N0T9H8</accession>
<reference evidence="1 2" key="1">
    <citation type="submission" date="2019-09" db="EMBL/GenBank/DDBJ databases">
        <title>Wenzhouxiangella sp. Genome sequencing and assembly.</title>
        <authorList>
            <person name="Zhang R."/>
        </authorList>
    </citation>
    <scope>NUCLEOTIDE SEQUENCE [LARGE SCALE GENOMIC DNA]</scope>
    <source>
        <strain evidence="1 2">W260</strain>
    </source>
</reference>
<protein>
    <submittedName>
        <fullName evidence="1">Uncharacterized protein</fullName>
    </submittedName>
</protein>
<organism evidence="1 2">
    <name type="scientific">Marinihelvus fidelis</name>
    <dbReference type="NCBI Taxonomy" id="2613842"/>
    <lineage>
        <taxon>Bacteria</taxon>
        <taxon>Pseudomonadati</taxon>
        <taxon>Pseudomonadota</taxon>
        <taxon>Gammaproteobacteria</taxon>
        <taxon>Chromatiales</taxon>
        <taxon>Wenzhouxiangellaceae</taxon>
        <taxon>Marinihelvus</taxon>
    </lineage>
</organism>
<dbReference type="AlphaFoldDB" id="A0A5N0T9H8"/>